<gene>
    <name evidence="3" type="ORF">PVAG01_00637</name>
</gene>
<dbReference type="Proteomes" id="UP001629113">
    <property type="component" value="Unassembled WGS sequence"/>
</dbReference>
<dbReference type="EMBL" id="JBFCZG010000001">
    <property type="protein sequence ID" value="KAL3427127.1"/>
    <property type="molecule type" value="Genomic_DNA"/>
</dbReference>
<keyword evidence="2" id="KW-0472">Membrane</keyword>
<accession>A0ABR4PUS4</accession>
<reference evidence="3 4" key="1">
    <citation type="submission" date="2024-06" db="EMBL/GenBank/DDBJ databases">
        <title>Complete genome of Phlyctema vagabunda strain 19-DSS-EL-015.</title>
        <authorList>
            <person name="Fiorenzani C."/>
        </authorList>
    </citation>
    <scope>NUCLEOTIDE SEQUENCE [LARGE SCALE GENOMIC DNA]</scope>
    <source>
        <strain evidence="3 4">19-DSS-EL-015</strain>
    </source>
</reference>
<organism evidence="3 4">
    <name type="scientific">Phlyctema vagabunda</name>
    <dbReference type="NCBI Taxonomy" id="108571"/>
    <lineage>
        <taxon>Eukaryota</taxon>
        <taxon>Fungi</taxon>
        <taxon>Dikarya</taxon>
        <taxon>Ascomycota</taxon>
        <taxon>Pezizomycotina</taxon>
        <taxon>Leotiomycetes</taxon>
        <taxon>Helotiales</taxon>
        <taxon>Dermateaceae</taxon>
        <taxon>Phlyctema</taxon>
    </lineage>
</organism>
<evidence type="ECO:0000313" key="4">
    <source>
        <dbReference type="Proteomes" id="UP001629113"/>
    </source>
</evidence>
<feature type="region of interest" description="Disordered" evidence="1">
    <location>
        <begin position="15"/>
        <end position="111"/>
    </location>
</feature>
<keyword evidence="2" id="KW-0812">Transmembrane</keyword>
<protein>
    <submittedName>
        <fullName evidence="3">Uncharacterized protein</fullName>
    </submittedName>
</protein>
<proteinExistence type="predicted"/>
<feature type="transmembrane region" description="Helical" evidence="2">
    <location>
        <begin position="121"/>
        <end position="140"/>
    </location>
</feature>
<sequence length="141" mass="15425">MSARLSIRTLRWVPSINPCTPSTISNTSRTFTATARAQKWTGSEPSDHQTNEKDSHNVQQDAVNKGKQDRQKPNDGTGSVAAKGQASEHGETQKSAAKEFPNKPKGPVIGLQDERGGVSPLFSFFTSLFPLLFLFLFSFLS</sequence>
<comment type="caution">
    <text evidence="3">The sequence shown here is derived from an EMBL/GenBank/DDBJ whole genome shotgun (WGS) entry which is preliminary data.</text>
</comment>
<evidence type="ECO:0000256" key="1">
    <source>
        <dbReference type="SAM" id="MobiDB-lite"/>
    </source>
</evidence>
<name>A0ABR4PUS4_9HELO</name>
<feature type="compositionally biased region" description="Polar residues" evidence="1">
    <location>
        <begin position="17"/>
        <end position="44"/>
    </location>
</feature>
<keyword evidence="4" id="KW-1185">Reference proteome</keyword>
<feature type="compositionally biased region" description="Basic and acidic residues" evidence="1">
    <location>
        <begin position="86"/>
        <end position="102"/>
    </location>
</feature>
<feature type="compositionally biased region" description="Basic and acidic residues" evidence="1">
    <location>
        <begin position="64"/>
        <end position="73"/>
    </location>
</feature>
<evidence type="ECO:0000313" key="3">
    <source>
        <dbReference type="EMBL" id="KAL3427127.1"/>
    </source>
</evidence>
<keyword evidence="2" id="KW-1133">Transmembrane helix</keyword>
<feature type="compositionally biased region" description="Basic and acidic residues" evidence="1">
    <location>
        <begin position="45"/>
        <end position="56"/>
    </location>
</feature>
<evidence type="ECO:0000256" key="2">
    <source>
        <dbReference type="SAM" id="Phobius"/>
    </source>
</evidence>